<dbReference type="InParanoid" id="A0A151GNT0"/>
<comment type="caution">
    <text evidence="10">The sequence shown here is derived from an EMBL/GenBank/DDBJ whole genome shotgun (WGS) entry which is preliminary data.</text>
</comment>
<keyword evidence="7" id="KW-0539">Nucleus</keyword>
<evidence type="ECO:0000256" key="4">
    <source>
        <dbReference type="ARBA" id="ARBA00023125"/>
    </source>
</evidence>
<comment type="similarity">
    <text evidence="2">Belongs to the bZIP family.</text>
</comment>
<keyword evidence="3" id="KW-0805">Transcription regulation</keyword>
<evidence type="ECO:0000256" key="7">
    <source>
        <dbReference type="ARBA" id="ARBA00023242"/>
    </source>
</evidence>
<dbReference type="GO" id="GO:0005634">
    <property type="term" value="C:nucleus"/>
    <property type="evidence" value="ECO:0007669"/>
    <property type="project" value="UniProtKB-SubCell"/>
</dbReference>
<dbReference type="InterPro" id="IPR044280">
    <property type="entry name" value="Hac1/HY5"/>
</dbReference>
<dbReference type="GO" id="GO:0003677">
    <property type="term" value="F:DNA binding"/>
    <property type="evidence" value="ECO:0007669"/>
    <property type="project" value="UniProtKB-KW"/>
</dbReference>
<dbReference type="InterPro" id="IPR046347">
    <property type="entry name" value="bZIP_sf"/>
</dbReference>
<dbReference type="RefSeq" id="XP_040658129.1">
    <property type="nucleotide sequence ID" value="XM_040803096.1"/>
</dbReference>
<keyword evidence="4" id="KW-0238">DNA-binding</keyword>
<gene>
    <name evidence="10" type="ORF">DCS_05795</name>
</gene>
<feature type="compositionally biased region" description="Basic and acidic residues" evidence="8">
    <location>
        <begin position="109"/>
        <end position="123"/>
    </location>
</feature>
<evidence type="ECO:0000256" key="2">
    <source>
        <dbReference type="ARBA" id="ARBA00007163"/>
    </source>
</evidence>
<keyword evidence="11" id="KW-1185">Reference proteome</keyword>
<keyword evidence="5" id="KW-0804">Transcription</keyword>
<dbReference type="AlphaFoldDB" id="A0A151GNT0"/>
<dbReference type="GO" id="GO:0045944">
    <property type="term" value="P:positive regulation of transcription by RNA polymerase II"/>
    <property type="evidence" value="ECO:0007669"/>
    <property type="project" value="InterPro"/>
</dbReference>
<feature type="domain" description="BZIP" evidence="9">
    <location>
        <begin position="115"/>
        <end position="172"/>
    </location>
</feature>
<sequence length="380" mass="41386">MEFQSTSPTVKYEQSPLEAYVPASGDDLTSLFTPTTPSSASTMNPLEMMTPQSYSDDRSRLSVVPEENTEDDLDDETPAGSEKKAKKRKSWGQVLPEPKTNLPPRKRAKTDDEKEQRRVERVLRNRRAAQSSRERKRLEVEALEKRNKELETLLLNAQKANLALVEELNRVRRDSGVSTRSSSPLDSLRDDQVTLSQQLFGPQDKPKTPTPRVDGLILSTAIPTVNPASISPERSPVPDAPSAAPEMPDVVRPAVSNVGGAAQVVPELADSGVAPLGLDYFPPRDPGFGVGHSFGMPTAADADRYVLESGLLSSPISSTLGDDYMAGDYPAGNGFDFFNMDDFLHDEANHVASDIVAASNFAAADHGLELHVQDAEIQVY</sequence>
<evidence type="ECO:0000256" key="6">
    <source>
        <dbReference type="ARBA" id="ARBA00023230"/>
    </source>
</evidence>
<dbReference type="GO" id="GO:0000981">
    <property type="term" value="F:DNA-binding transcription factor activity, RNA polymerase II-specific"/>
    <property type="evidence" value="ECO:0007669"/>
    <property type="project" value="InterPro"/>
</dbReference>
<evidence type="ECO:0000313" key="10">
    <source>
        <dbReference type="EMBL" id="KYK58777.1"/>
    </source>
</evidence>
<dbReference type="GeneID" id="63718438"/>
<keyword evidence="6" id="KW-0834">Unfolded protein response</keyword>
<dbReference type="CDD" id="cd14710">
    <property type="entry name" value="bZIP_HAC1-like"/>
    <property type="match status" value="1"/>
</dbReference>
<evidence type="ECO:0000256" key="3">
    <source>
        <dbReference type="ARBA" id="ARBA00023015"/>
    </source>
</evidence>
<dbReference type="STRING" id="98403.A0A151GNT0"/>
<dbReference type="PANTHER" id="PTHR46714">
    <property type="entry name" value="TRANSCRIPTIONAL ACTIVATOR HAC1"/>
    <property type="match status" value="1"/>
</dbReference>
<dbReference type="PROSITE" id="PS50217">
    <property type="entry name" value="BZIP"/>
    <property type="match status" value="1"/>
</dbReference>
<evidence type="ECO:0000259" key="9">
    <source>
        <dbReference type="PROSITE" id="PS50217"/>
    </source>
</evidence>
<feature type="region of interest" description="Disordered" evidence="8">
    <location>
        <begin position="1"/>
        <end position="137"/>
    </location>
</feature>
<evidence type="ECO:0000313" key="11">
    <source>
        <dbReference type="Proteomes" id="UP000076580"/>
    </source>
</evidence>
<evidence type="ECO:0000256" key="5">
    <source>
        <dbReference type="ARBA" id="ARBA00023163"/>
    </source>
</evidence>
<protein>
    <submittedName>
        <fullName evidence="10">Transcriptional activator hac1</fullName>
    </submittedName>
</protein>
<dbReference type="GO" id="GO:0006986">
    <property type="term" value="P:response to unfolded protein"/>
    <property type="evidence" value="ECO:0007669"/>
    <property type="project" value="UniProtKB-KW"/>
</dbReference>
<dbReference type="Proteomes" id="UP000076580">
    <property type="component" value="Chromosome 02"/>
</dbReference>
<dbReference type="InterPro" id="IPR004827">
    <property type="entry name" value="bZIP"/>
</dbReference>
<dbReference type="SUPFAM" id="SSF57959">
    <property type="entry name" value="Leucine zipper domain"/>
    <property type="match status" value="1"/>
</dbReference>
<dbReference type="PANTHER" id="PTHR46714:SF6">
    <property type="entry name" value="TRANSCRIPTIONAL ACTIVATOR HAC1"/>
    <property type="match status" value="1"/>
</dbReference>
<dbReference type="EMBL" id="LAYC01000002">
    <property type="protein sequence ID" value="KYK58777.1"/>
    <property type="molecule type" value="Genomic_DNA"/>
</dbReference>
<organism evidence="10 11">
    <name type="scientific">Drechmeria coniospora</name>
    <name type="common">Nematophagous fungus</name>
    <name type="synonym">Meria coniospora</name>
    <dbReference type="NCBI Taxonomy" id="98403"/>
    <lineage>
        <taxon>Eukaryota</taxon>
        <taxon>Fungi</taxon>
        <taxon>Dikarya</taxon>
        <taxon>Ascomycota</taxon>
        <taxon>Pezizomycotina</taxon>
        <taxon>Sordariomycetes</taxon>
        <taxon>Hypocreomycetidae</taxon>
        <taxon>Hypocreales</taxon>
        <taxon>Ophiocordycipitaceae</taxon>
        <taxon>Drechmeria</taxon>
    </lineage>
</organism>
<reference evidence="10 11" key="1">
    <citation type="journal article" date="2016" name="Sci. Rep.">
        <title>Insights into Adaptations to a Near-Obligate Nematode Endoparasitic Lifestyle from the Finished Genome of Drechmeria coniospora.</title>
        <authorList>
            <person name="Zhang L."/>
            <person name="Zhou Z."/>
            <person name="Guo Q."/>
            <person name="Fokkens L."/>
            <person name="Miskei M."/>
            <person name="Pocsi I."/>
            <person name="Zhang W."/>
            <person name="Chen M."/>
            <person name="Wang L."/>
            <person name="Sun Y."/>
            <person name="Donzelli B.G."/>
            <person name="Gibson D.M."/>
            <person name="Nelson D.R."/>
            <person name="Luo J.G."/>
            <person name="Rep M."/>
            <person name="Liu H."/>
            <person name="Yang S."/>
            <person name="Wang J."/>
            <person name="Krasnoff S.B."/>
            <person name="Xu Y."/>
            <person name="Molnar I."/>
            <person name="Lin M."/>
        </authorList>
    </citation>
    <scope>NUCLEOTIDE SEQUENCE [LARGE SCALE GENOMIC DNA]</scope>
    <source>
        <strain evidence="10 11">ARSEF 6962</strain>
    </source>
</reference>
<evidence type="ECO:0000256" key="8">
    <source>
        <dbReference type="SAM" id="MobiDB-lite"/>
    </source>
</evidence>
<proteinExistence type="inferred from homology"/>
<feature type="compositionally biased region" description="Acidic residues" evidence="8">
    <location>
        <begin position="67"/>
        <end position="77"/>
    </location>
</feature>
<comment type="subcellular location">
    <subcellularLocation>
        <location evidence="1">Nucleus</location>
    </subcellularLocation>
</comment>
<accession>A0A151GNT0</accession>
<dbReference type="Pfam" id="PF07716">
    <property type="entry name" value="bZIP_2"/>
    <property type="match status" value="1"/>
</dbReference>
<evidence type="ECO:0000256" key="1">
    <source>
        <dbReference type="ARBA" id="ARBA00004123"/>
    </source>
</evidence>
<name>A0A151GNT0_DRECN</name>
<feature type="compositionally biased region" description="Low complexity" evidence="8">
    <location>
        <begin position="28"/>
        <end position="42"/>
    </location>
</feature>